<name>A0A6C0JGE2_9ZZZZ</name>
<accession>A0A6C0JGE2</accession>
<sequence length="118" mass="13462">MYFYRNPINSSILNLASFKETQNTPKTINKTPNTPIVVTFSLKNKHTISNVKRGAVASNATTTYASWDLRTCNISKFVKKIVKKTYVIILKKSSFDKKDMSFIMDVWLNKEYAATINA</sequence>
<evidence type="ECO:0000313" key="1">
    <source>
        <dbReference type="EMBL" id="QHU04702.1"/>
    </source>
</evidence>
<protein>
    <submittedName>
        <fullName evidence="1">Uncharacterized protein</fullName>
    </submittedName>
</protein>
<reference evidence="1" key="1">
    <citation type="journal article" date="2020" name="Nature">
        <title>Giant virus diversity and host interactions through global metagenomics.</title>
        <authorList>
            <person name="Schulz F."/>
            <person name="Roux S."/>
            <person name="Paez-Espino D."/>
            <person name="Jungbluth S."/>
            <person name="Walsh D.A."/>
            <person name="Denef V.J."/>
            <person name="McMahon K.D."/>
            <person name="Konstantinidis K.T."/>
            <person name="Eloe-Fadrosh E.A."/>
            <person name="Kyrpides N.C."/>
            <person name="Woyke T."/>
        </authorList>
    </citation>
    <scope>NUCLEOTIDE SEQUENCE</scope>
    <source>
        <strain evidence="1">GVMAG-M-3300027708-5</strain>
    </source>
</reference>
<proteinExistence type="predicted"/>
<dbReference type="AlphaFoldDB" id="A0A6C0JGE2"/>
<organism evidence="1">
    <name type="scientific">viral metagenome</name>
    <dbReference type="NCBI Taxonomy" id="1070528"/>
    <lineage>
        <taxon>unclassified sequences</taxon>
        <taxon>metagenomes</taxon>
        <taxon>organismal metagenomes</taxon>
    </lineage>
</organism>
<dbReference type="EMBL" id="MN740404">
    <property type="protein sequence ID" value="QHU04702.1"/>
    <property type="molecule type" value="Genomic_DNA"/>
</dbReference>